<comment type="caution">
    <text evidence="2">The sequence shown here is derived from an EMBL/GenBank/DDBJ whole genome shotgun (WGS) entry which is preliminary data.</text>
</comment>
<dbReference type="SUPFAM" id="SSF56672">
    <property type="entry name" value="DNA/RNA polymerases"/>
    <property type="match status" value="1"/>
</dbReference>
<dbReference type="PANTHER" id="PTHR46890:SF48">
    <property type="entry name" value="RNA-DIRECTED DNA POLYMERASE"/>
    <property type="match status" value="1"/>
</dbReference>
<sequence>MARLYAFNNESNGSLLVQFRAGLVKNLLGSLVKNLLLMIRQMPVNYEIVFKKDLWDYFSVLLGRWNGETILMGDFNEVRSRDERRGSWFSASGARNFNHFISSLGIIDVKLEGASFTWSHPSATKMSKLDRFLISGGVVSLFPSISGLCLDRHLSDHRPILLHEAIHDELIAIDKDLDCGLVVDTKLKSKIRWAIEGDENSSFFYGIINKRRSQLAIRGIFVNGVWQTDPITVKEAFLNHFEIRFKKPTGVGPKINFSFPKRLTHDQAIDLEHSISRDEIRTTVWNCGDNKSPGPDGFTFEFFKKYWGFIGPDFCEAVEYFFANGAFPIGCNSSFIALIPKVVDAKHVSGFRPISLIGDRQILDGPFIINEILDWCKRKCKKAMFFKVDFAKAYDSVRWDYLLDVLTAFGFSSKWCQWIQGTLCFAKASILVNGSPTNEFQFHRGLKQGDPLAPLLFILVMES</sequence>
<dbReference type="PANTHER" id="PTHR46890">
    <property type="entry name" value="NON-LTR RETROLELEMENT REVERSE TRANSCRIPTASE-LIKE PROTEIN-RELATED"/>
    <property type="match status" value="1"/>
</dbReference>
<reference evidence="2" key="1">
    <citation type="journal article" date="2019" name="Sci. Rep.">
        <title>Draft genome of Tanacetum cinerariifolium, the natural source of mosquito coil.</title>
        <authorList>
            <person name="Yamashiro T."/>
            <person name="Shiraishi A."/>
            <person name="Satake H."/>
            <person name="Nakayama K."/>
        </authorList>
    </citation>
    <scope>NUCLEOTIDE SEQUENCE</scope>
</reference>
<gene>
    <name evidence="2" type="ORF">Tci_018309</name>
</gene>
<keyword evidence="2" id="KW-0695">RNA-directed DNA polymerase</keyword>
<accession>A0A6L2KA56</accession>
<dbReference type="GO" id="GO:0003964">
    <property type="term" value="F:RNA-directed DNA polymerase activity"/>
    <property type="evidence" value="ECO:0007669"/>
    <property type="project" value="UniProtKB-KW"/>
</dbReference>
<keyword evidence="2" id="KW-0808">Transferase</keyword>
<dbReference type="InterPro" id="IPR043502">
    <property type="entry name" value="DNA/RNA_pol_sf"/>
</dbReference>
<evidence type="ECO:0000313" key="2">
    <source>
        <dbReference type="EMBL" id="GEU46331.1"/>
    </source>
</evidence>
<name>A0A6L2KA56_TANCI</name>
<proteinExistence type="predicted"/>
<dbReference type="PROSITE" id="PS50878">
    <property type="entry name" value="RT_POL"/>
    <property type="match status" value="1"/>
</dbReference>
<dbReference type="InterPro" id="IPR036691">
    <property type="entry name" value="Endo/exonu/phosph_ase_sf"/>
</dbReference>
<dbReference type="AlphaFoldDB" id="A0A6L2KA56"/>
<dbReference type="InterPro" id="IPR052343">
    <property type="entry name" value="Retrotransposon-Effector_Assoc"/>
</dbReference>
<keyword evidence="2" id="KW-0548">Nucleotidyltransferase</keyword>
<organism evidence="2">
    <name type="scientific">Tanacetum cinerariifolium</name>
    <name type="common">Dalmatian daisy</name>
    <name type="synonym">Chrysanthemum cinerariifolium</name>
    <dbReference type="NCBI Taxonomy" id="118510"/>
    <lineage>
        <taxon>Eukaryota</taxon>
        <taxon>Viridiplantae</taxon>
        <taxon>Streptophyta</taxon>
        <taxon>Embryophyta</taxon>
        <taxon>Tracheophyta</taxon>
        <taxon>Spermatophyta</taxon>
        <taxon>Magnoliopsida</taxon>
        <taxon>eudicotyledons</taxon>
        <taxon>Gunneridae</taxon>
        <taxon>Pentapetalae</taxon>
        <taxon>asterids</taxon>
        <taxon>campanulids</taxon>
        <taxon>Asterales</taxon>
        <taxon>Asteraceae</taxon>
        <taxon>Asteroideae</taxon>
        <taxon>Anthemideae</taxon>
        <taxon>Anthemidinae</taxon>
        <taxon>Tanacetum</taxon>
    </lineage>
</organism>
<feature type="domain" description="Reverse transcriptase" evidence="1">
    <location>
        <begin position="320"/>
        <end position="463"/>
    </location>
</feature>
<protein>
    <submittedName>
        <fullName evidence="2">Putative RNA-directed DNA polymerase, eukaryota, reverse transcriptase zinc-binding domain protein</fullName>
    </submittedName>
</protein>
<dbReference type="SUPFAM" id="SSF56219">
    <property type="entry name" value="DNase I-like"/>
    <property type="match status" value="1"/>
</dbReference>
<dbReference type="Pfam" id="PF00078">
    <property type="entry name" value="RVT_1"/>
    <property type="match status" value="1"/>
</dbReference>
<evidence type="ECO:0000259" key="1">
    <source>
        <dbReference type="PROSITE" id="PS50878"/>
    </source>
</evidence>
<dbReference type="EMBL" id="BKCJ010002111">
    <property type="protein sequence ID" value="GEU46331.1"/>
    <property type="molecule type" value="Genomic_DNA"/>
</dbReference>
<dbReference type="Gene3D" id="3.60.10.10">
    <property type="entry name" value="Endonuclease/exonuclease/phosphatase"/>
    <property type="match status" value="1"/>
</dbReference>
<dbReference type="InterPro" id="IPR000477">
    <property type="entry name" value="RT_dom"/>
</dbReference>